<gene>
    <name evidence="2" type="ORF">EVOR1521_LOCUS15809</name>
</gene>
<evidence type="ECO:0000313" key="3">
    <source>
        <dbReference type="Proteomes" id="UP001178507"/>
    </source>
</evidence>
<feature type="region of interest" description="Disordered" evidence="1">
    <location>
        <begin position="452"/>
        <end position="509"/>
    </location>
</feature>
<organism evidence="2 3">
    <name type="scientific">Effrenium voratum</name>
    <dbReference type="NCBI Taxonomy" id="2562239"/>
    <lineage>
        <taxon>Eukaryota</taxon>
        <taxon>Sar</taxon>
        <taxon>Alveolata</taxon>
        <taxon>Dinophyceae</taxon>
        <taxon>Suessiales</taxon>
        <taxon>Symbiodiniaceae</taxon>
        <taxon>Effrenium</taxon>
    </lineage>
</organism>
<feature type="compositionally biased region" description="Basic and acidic residues" evidence="1">
    <location>
        <begin position="487"/>
        <end position="509"/>
    </location>
</feature>
<protein>
    <recommendedName>
        <fullName evidence="4">EF-hand domain-containing protein</fullName>
    </recommendedName>
</protein>
<feature type="compositionally biased region" description="Basic and acidic residues" evidence="1">
    <location>
        <begin position="28"/>
        <end position="41"/>
    </location>
</feature>
<dbReference type="Proteomes" id="UP001178507">
    <property type="component" value="Unassembled WGS sequence"/>
</dbReference>
<dbReference type="SUPFAM" id="SSF47473">
    <property type="entry name" value="EF-hand"/>
    <property type="match status" value="1"/>
</dbReference>
<comment type="caution">
    <text evidence="2">The sequence shown here is derived from an EMBL/GenBank/DDBJ whole genome shotgun (WGS) entry which is preliminary data.</text>
</comment>
<proteinExistence type="predicted"/>
<feature type="compositionally biased region" description="Low complexity" evidence="1">
    <location>
        <begin position="92"/>
        <end position="109"/>
    </location>
</feature>
<feature type="compositionally biased region" description="Basic and acidic residues" evidence="1">
    <location>
        <begin position="455"/>
        <end position="465"/>
    </location>
</feature>
<dbReference type="AlphaFoldDB" id="A0AA36IP79"/>
<feature type="region of interest" description="Disordered" evidence="1">
    <location>
        <begin position="402"/>
        <end position="424"/>
    </location>
</feature>
<accession>A0AA36IP79</accession>
<dbReference type="InterPro" id="IPR011992">
    <property type="entry name" value="EF-hand-dom_pair"/>
</dbReference>
<evidence type="ECO:0000313" key="2">
    <source>
        <dbReference type="EMBL" id="CAJ1390342.1"/>
    </source>
</evidence>
<feature type="compositionally biased region" description="Basic and acidic residues" evidence="1">
    <location>
        <begin position="402"/>
        <end position="415"/>
    </location>
</feature>
<sequence>MTFAPPRREVRDDKRSAPGFFGEDTDGDRESPKAKSAKSQETEDELPFWEEARARARGGSRMPEEEKLEELRHDSRLLEAPRRHSTPCLALSRTPSTRATTSATTSSPSFHLSPNQCPQSDAKQDDGKRWLQVPSFRPAVLAALAVSGPTQRMLVDELLAAMRRFRGTAMRAWRCDFDKQGVGWVSQAEFARGCRFYQCPAQIWSSCRISGGAGMKFWELDHEEALNLELFEQVIWIRTGFDLPQTWAILDPNNRTALTIQEFVRGCRVLGFEGDAHHIFKGLDHQGLGRVSFHDFEYLMKLCDNSSCSQAFTMEMRLLRSWAVEVCADTIEFLRRLSLIDEHAGGWAQCLEPVDAAEFARRLEVLDYPGNPMEIALQVARAGCISAEQVCLALFGPKQLRRSDGPGEEKKERPPAKARKNPIRKAEWDSSICSGYRANVARPAALRVYFSTPAKEAKKEPEPKMPKRISRVSSNPVLSRPQLSLARAKDRRSMSPSEPRRVRPGELNN</sequence>
<dbReference type="Gene3D" id="1.10.238.10">
    <property type="entry name" value="EF-hand"/>
    <property type="match status" value="1"/>
</dbReference>
<evidence type="ECO:0000256" key="1">
    <source>
        <dbReference type="SAM" id="MobiDB-lite"/>
    </source>
</evidence>
<evidence type="ECO:0008006" key="4">
    <source>
        <dbReference type="Google" id="ProtNLM"/>
    </source>
</evidence>
<keyword evidence="3" id="KW-1185">Reference proteome</keyword>
<reference evidence="2" key="1">
    <citation type="submission" date="2023-08" db="EMBL/GenBank/DDBJ databases">
        <authorList>
            <person name="Chen Y."/>
            <person name="Shah S."/>
            <person name="Dougan E. K."/>
            <person name="Thang M."/>
            <person name="Chan C."/>
        </authorList>
    </citation>
    <scope>NUCLEOTIDE SEQUENCE</scope>
</reference>
<feature type="compositionally biased region" description="Basic and acidic residues" evidence="1">
    <location>
        <begin position="1"/>
        <end position="16"/>
    </location>
</feature>
<dbReference type="EMBL" id="CAUJNA010002057">
    <property type="protein sequence ID" value="CAJ1390342.1"/>
    <property type="molecule type" value="Genomic_DNA"/>
</dbReference>
<feature type="region of interest" description="Disordered" evidence="1">
    <location>
        <begin position="1"/>
        <end position="124"/>
    </location>
</feature>
<name>A0AA36IP79_9DINO</name>
<feature type="compositionally biased region" description="Basic and acidic residues" evidence="1">
    <location>
        <begin position="62"/>
        <end position="82"/>
    </location>
</feature>
<feature type="compositionally biased region" description="Polar residues" evidence="1">
    <location>
        <begin position="110"/>
        <end position="121"/>
    </location>
</feature>